<proteinExistence type="predicted"/>
<comment type="caution">
    <text evidence="1">The sequence shown here is derived from an EMBL/GenBank/DDBJ whole genome shotgun (WGS) entry which is preliminary data.</text>
</comment>
<feature type="non-terminal residue" evidence="1">
    <location>
        <position position="369"/>
    </location>
</feature>
<dbReference type="Proteomes" id="UP001237105">
    <property type="component" value="Unassembled WGS sequence"/>
</dbReference>
<reference evidence="1 2" key="1">
    <citation type="submission" date="2023-05" db="EMBL/GenBank/DDBJ databases">
        <title>Draft genome sequence of Streptomyces sp. B-S-A12 isolated from a cave soil in Thailand.</title>
        <authorList>
            <person name="Chamroensaksri N."/>
            <person name="Muangham S."/>
        </authorList>
    </citation>
    <scope>NUCLEOTIDE SEQUENCE [LARGE SCALE GENOMIC DNA]</scope>
    <source>
        <strain evidence="1 2">B-S-A12</strain>
    </source>
</reference>
<sequence length="369" mass="39641">MWNLPDDTAQRFPLVARPRPAGLPLDRRVKALVDLADMAQSRRDLGVASTVCNQAALVASDVGDADTARTMCRQHAIAYLHAAPLSAADSVRALEPVVNLVRLQLRDGRGPVGHQELQNLFDAVSAGRATTIEGVTVPHDLVATGEARRDVRRWLWTVLLADGTRALTHAGRWREALSHIQQHRGLAQRMLDGRQVAVVAALASADTAQANSLLTRTMPGEAWEAAVTDTLSVLCLRVAGQPCWRPLQNLTTTYLSLPNPEGLVSFHTRLGLVVLDLVESPKAPAARQIVASLYRGAIEAADGYAARDVLEHPLCRKLATSSEMHECQGLLDSCAFLAGTLLGDAGAQLGEAVSRSTRVIVKTVGRPIT</sequence>
<keyword evidence="2" id="KW-1185">Reference proteome</keyword>
<gene>
    <name evidence="1" type="ORF">QIT00_25720</name>
</gene>
<dbReference type="RefSeq" id="WP_282537768.1">
    <property type="nucleotide sequence ID" value="NZ_JASCIS010000029.1"/>
</dbReference>
<dbReference type="EMBL" id="JASCIS010000029">
    <property type="protein sequence ID" value="MDI3421911.1"/>
    <property type="molecule type" value="Genomic_DNA"/>
</dbReference>
<accession>A0ABT6T218</accession>
<name>A0ABT6T218_9ACTN</name>
<evidence type="ECO:0000313" key="1">
    <source>
        <dbReference type="EMBL" id="MDI3421911.1"/>
    </source>
</evidence>
<evidence type="ECO:0000313" key="2">
    <source>
        <dbReference type="Proteomes" id="UP001237105"/>
    </source>
</evidence>
<organism evidence="1 2">
    <name type="scientific">Streptomyces luteolus</name>
    <dbReference type="NCBI Taxonomy" id="3043615"/>
    <lineage>
        <taxon>Bacteria</taxon>
        <taxon>Bacillati</taxon>
        <taxon>Actinomycetota</taxon>
        <taxon>Actinomycetes</taxon>
        <taxon>Kitasatosporales</taxon>
        <taxon>Streptomycetaceae</taxon>
        <taxon>Streptomyces</taxon>
    </lineage>
</organism>
<protein>
    <submittedName>
        <fullName evidence="1">Uncharacterized protein</fullName>
    </submittedName>
</protein>